<evidence type="ECO:0000313" key="3">
    <source>
        <dbReference type="Proteomes" id="UP000005808"/>
    </source>
</evidence>
<reference evidence="2 3" key="1">
    <citation type="journal article" date="2012" name="J. Bacteriol.">
        <title>De Novo Genome Project of Cupriavidus basilensis OR16.</title>
        <authorList>
            <person name="Cserhati M."/>
            <person name="Kriszt B."/>
            <person name="Szoboszlay S."/>
            <person name="Toth A."/>
            <person name="Szabo I."/>
            <person name="Tancsics A."/>
            <person name="Nagy I."/>
            <person name="Horvath B."/>
            <person name="Nagy I."/>
            <person name="Kukolya J."/>
        </authorList>
    </citation>
    <scope>NUCLEOTIDE SEQUENCE [LARGE SCALE GENOMIC DNA]</scope>
    <source>
        <strain evidence="2 3">OR16</strain>
    </source>
</reference>
<accession>H1S3L4</accession>
<gene>
    <name evidence="2" type="ORF">OR16_11713</name>
</gene>
<comment type="caution">
    <text evidence="2">The sequence shown here is derived from an EMBL/GenBank/DDBJ whole genome shotgun (WGS) entry which is preliminary data.</text>
</comment>
<feature type="chain" id="PRO_5003553162" evidence="1">
    <location>
        <begin position="30"/>
        <end position="451"/>
    </location>
</feature>
<sequence>MKTPCAVIKSAMLALWLLGSFGFMPQTEANPLFARQTGLNCASCHTIYPELTPFGRKFKLGGYTLGEREKVPLALMAVFSRNSINDNTDKSTGDKLYGKNNEFVAEAISLFSGGKITDNAGAFIQWTYNNISTTDNQTFAGHSALDNTDLRVVKLFGSEEKPTIVGLTLHNNPTVQDVFNTAPAWSFPYWSPSIAAPGRGTLTFLESGARVAGIGAYAHVLDALYLEATSYQTAKGALSVLRAGTPDSQRVSLSGANPYWRIAYTIGDEHQNFMIGHFGTIASVEAPDSGGTPADRFRDLGFDAQYQFFSKDDHHIISAQAAMINEKTDWRSGFPNGGNDNPSSSLRSTRAKITYLYDRTYGITAGAFKVTGDADFARFGTTTGKPDTSGYLVELNYWPKFKFAWDPQMNVRFGLQYTGYTKFNGSHSNYDSTLRRAADNNTLFFYAWFMF</sequence>
<proteinExistence type="predicted"/>
<evidence type="ECO:0000256" key="1">
    <source>
        <dbReference type="SAM" id="SignalP"/>
    </source>
</evidence>
<dbReference type="EMBL" id="AHJE01000026">
    <property type="protein sequence ID" value="EHP42915.1"/>
    <property type="molecule type" value="Genomic_DNA"/>
</dbReference>
<protein>
    <submittedName>
        <fullName evidence="2">Cytochrome c1 protein</fullName>
    </submittedName>
</protein>
<name>H1S3L4_9BURK</name>
<dbReference type="PATRIC" id="fig|1127483.3.peg.2352"/>
<dbReference type="AlphaFoldDB" id="H1S3L4"/>
<keyword evidence="1" id="KW-0732">Signal</keyword>
<evidence type="ECO:0000313" key="2">
    <source>
        <dbReference type="EMBL" id="EHP42915.1"/>
    </source>
</evidence>
<dbReference type="Proteomes" id="UP000005808">
    <property type="component" value="Unassembled WGS sequence"/>
</dbReference>
<organism evidence="2 3">
    <name type="scientific">Cupriavidus basilensis OR16</name>
    <dbReference type="NCBI Taxonomy" id="1127483"/>
    <lineage>
        <taxon>Bacteria</taxon>
        <taxon>Pseudomonadati</taxon>
        <taxon>Pseudomonadota</taxon>
        <taxon>Betaproteobacteria</taxon>
        <taxon>Burkholderiales</taxon>
        <taxon>Burkholderiaceae</taxon>
        <taxon>Cupriavidus</taxon>
    </lineage>
</organism>
<feature type="signal peptide" evidence="1">
    <location>
        <begin position="1"/>
        <end position="29"/>
    </location>
</feature>
<dbReference type="RefSeq" id="WP_006158001.1">
    <property type="nucleotide sequence ID" value="NZ_AHJE01000026.1"/>
</dbReference>